<accession>A0A9D1FWW8</accession>
<dbReference type="PANTHER" id="PTHR34387">
    <property type="entry name" value="SLR1258 PROTEIN"/>
    <property type="match status" value="1"/>
</dbReference>
<evidence type="ECO:0000313" key="2">
    <source>
        <dbReference type="Proteomes" id="UP000824139"/>
    </source>
</evidence>
<organism evidence="1 2">
    <name type="scientific">Candidatus Scatenecus faecavium</name>
    <dbReference type="NCBI Taxonomy" id="2840915"/>
    <lineage>
        <taxon>Bacteria</taxon>
        <taxon>Candidatus Scatenecus</taxon>
    </lineage>
</organism>
<sequence length="241" mass="26626">MFEKLEKLQIVTLSIVLAAGLICSAKVLSGTFSNDQITVTGSASEIVKSDSGRLQFEITARQPNKAAAYAQIQKQMPVVMQYLEDKGVAKEDIELKSVNGYNQYKYTPNGNATNEIAYYNISQQISINSKDVYKIKEISTDITSLISKGIDINVFEPSYFYSQLSGLKVKLLEDATTDAKQRAEAMLKSTHNRPGKIQSVRMGVFQITPPDSTNVSDYGINDTSTIDKKVTSVANVVFRIK</sequence>
<proteinExistence type="predicted"/>
<dbReference type="InterPro" id="IPR007497">
    <property type="entry name" value="SIMPL/DUF541"/>
</dbReference>
<comment type="caution">
    <text evidence="1">The sequence shown here is derived from an EMBL/GenBank/DDBJ whole genome shotgun (WGS) entry which is preliminary data.</text>
</comment>
<dbReference type="Proteomes" id="UP000824139">
    <property type="component" value="Unassembled WGS sequence"/>
</dbReference>
<dbReference type="PANTHER" id="PTHR34387:SF2">
    <property type="entry name" value="SLR1258 PROTEIN"/>
    <property type="match status" value="1"/>
</dbReference>
<evidence type="ECO:0000313" key="1">
    <source>
        <dbReference type="EMBL" id="HIS83624.1"/>
    </source>
</evidence>
<gene>
    <name evidence="1" type="ORF">IAD41_08490</name>
</gene>
<dbReference type="EMBL" id="DVJO01000182">
    <property type="protein sequence ID" value="HIS83624.1"/>
    <property type="molecule type" value="Genomic_DNA"/>
</dbReference>
<name>A0A9D1FWW8_9BACT</name>
<protein>
    <submittedName>
        <fullName evidence="1">SIMPL domain-containing protein</fullName>
    </submittedName>
</protein>
<dbReference type="GO" id="GO:0006974">
    <property type="term" value="P:DNA damage response"/>
    <property type="evidence" value="ECO:0007669"/>
    <property type="project" value="TreeGrafter"/>
</dbReference>
<dbReference type="Gene3D" id="3.30.70.2970">
    <property type="entry name" value="Protein of unknown function (DUF541), domain 2"/>
    <property type="match status" value="1"/>
</dbReference>
<dbReference type="Pfam" id="PF04402">
    <property type="entry name" value="SIMPL"/>
    <property type="match status" value="1"/>
</dbReference>
<reference evidence="1" key="2">
    <citation type="journal article" date="2021" name="PeerJ">
        <title>Extensive microbial diversity within the chicken gut microbiome revealed by metagenomics and culture.</title>
        <authorList>
            <person name="Gilroy R."/>
            <person name="Ravi A."/>
            <person name="Getino M."/>
            <person name="Pursley I."/>
            <person name="Horton D.L."/>
            <person name="Alikhan N.F."/>
            <person name="Baker D."/>
            <person name="Gharbi K."/>
            <person name="Hall N."/>
            <person name="Watson M."/>
            <person name="Adriaenssens E.M."/>
            <person name="Foster-Nyarko E."/>
            <person name="Jarju S."/>
            <person name="Secka A."/>
            <person name="Antonio M."/>
            <person name="Oren A."/>
            <person name="Chaudhuri R.R."/>
            <person name="La Ragione R."/>
            <person name="Hildebrand F."/>
            <person name="Pallen M.J."/>
        </authorList>
    </citation>
    <scope>NUCLEOTIDE SEQUENCE</scope>
    <source>
        <strain evidence="1">CHK152-2994</strain>
    </source>
</reference>
<dbReference type="InterPro" id="IPR052022">
    <property type="entry name" value="26kDa_periplasmic_antigen"/>
</dbReference>
<reference evidence="1" key="1">
    <citation type="submission" date="2020-10" db="EMBL/GenBank/DDBJ databases">
        <authorList>
            <person name="Gilroy R."/>
        </authorList>
    </citation>
    <scope>NUCLEOTIDE SEQUENCE</scope>
    <source>
        <strain evidence="1">CHK152-2994</strain>
    </source>
</reference>
<dbReference type="AlphaFoldDB" id="A0A9D1FWW8"/>